<dbReference type="Gene3D" id="1.10.600.10">
    <property type="entry name" value="Farnesyl Diphosphate Synthase"/>
    <property type="match status" value="1"/>
</dbReference>
<reference evidence="3 4" key="1">
    <citation type="submission" date="2020-08" db="EMBL/GenBank/DDBJ databases">
        <title>Genomic Encyclopedia of Type Strains, Phase III (KMG-III): the genomes of soil and plant-associated and newly described type strains.</title>
        <authorList>
            <person name="Whitman W."/>
        </authorList>
    </citation>
    <scope>NUCLEOTIDE SEQUENCE [LARGE SCALE GENOMIC DNA]</scope>
    <source>
        <strain evidence="3 4">CECT 3265</strain>
    </source>
</reference>
<proteinExistence type="inferred from homology"/>
<gene>
    <name evidence="3" type="ORF">FHS38_001425</name>
</gene>
<dbReference type="SUPFAM" id="SSF48576">
    <property type="entry name" value="Terpenoid synthases"/>
    <property type="match status" value="1"/>
</dbReference>
<evidence type="ECO:0000313" key="4">
    <source>
        <dbReference type="Proteomes" id="UP000556436"/>
    </source>
</evidence>
<dbReference type="EMBL" id="JACHJG010000002">
    <property type="protein sequence ID" value="MBB4885397.1"/>
    <property type="molecule type" value="Genomic_DNA"/>
</dbReference>
<dbReference type="PANTHER" id="PTHR35201">
    <property type="entry name" value="TERPENE SYNTHASE"/>
    <property type="match status" value="1"/>
</dbReference>
<comment type="cofactor">
    <cofactor evidence="2">
        <name>Mg(2+)</name>
        <dbReference type="ChEBI" id="CHEBI:18420"/>
    </cofactor>
</comment>
<dbReference type="EC" id="4.2.3.-" evidence="2"/>
<name>A0A7W7L8K6_STRNE</name>
<evidence type="ECO:0000313" key="3">
    <source>
        <dbReference type="EMBL" id="MBB4885397.1"/>
    </source>
</evidence>
<sequence length="377" mass="41060">MDDILETRAPGQDRCPPLAAVPQAEPVTIRLPPLGRGLAATRHPQAAEVSARVLEWADRHLTFLPLSEEDLRYSLRPVVLFPEWAFPSASVERFADLSAFTTYFFAIDDTLDNLRCGEGDDEDDDEGFGHGELIRSAVDACVRAHHGDPDLTSPWGAAYADVLDGVRRRMTPEQYTRLTAVCEEWFDACVRALDAPLKDPDLETYLADRLLTAAAEAAVGLVEYATATDVAGLRRSDADLEAVCQASRRFGVLVNDLFSYRRDLFSGGPVVNAVTVLRQSEGLGLQGAVDRLCEELDAAEAALHTAHDKVLAGPLGARPDVRAFVKGILEMTAGNLRFSATTPRYHGARLGLDPHEGSILRLTAERTVVLSVEERAG</sequence>
<keyword evidence="1 2" id="KW-0456">Lyase</keyword>
<keyword evidence="2" id="KW-0460">Magnesium</keyword>
<dbReference type="SFLD" id="SFLDG01020">
    <property type="entry name" value="Terpene_Cyclase_Like_2"/>
    <property type="match status" value="1"/>
</dbReference>
<dbReference type="GO" id="GO:0010333">
    <property type="term" value="F:terpene synthase activity"/>
    <property type="evidence" value="ECO:0007669"/>
    <property type="project" value="InterPro"/>
</dbReference>
<keyword evidence="2" id="KW-0479">Metal-binding</keyword>
<dbReference type="Pfam" id="PF19086">
    <property type="entry name" value="Terpene_syn_C_2"/>
    <property type="match status" value="1"/>
</dbReference>
<dbReference type="AlphaFoldDB" id="A0A7W7L8K6"/>
<dbReference type="GO" id="GO:0046872">
    <property type="term" value="F:metal ion binding"/>
    <property type="evidence" value="ECO:0007669"/>
    <property type="project" value="UniProtKB-KW"/>
</dbReference>
<organism evidence="3 4">
    <name type="scientific">Streptomyces netropsis</name>
    <name type="common">Streptoverticillium netropsis</name>
    <dbReference type="NCBI Taxonomy" id="55404"/>
    <lineage>
        <taxon>Bacteria</taxon>
        <taxon>Bacillati</taxon>
        <taxon>Actinomycetota</taxon>
        <taxon>Actinomycetes</taxon>
        <taxon>Kitasatosporales</taxon>
        <taxon>Streptomycetaceae</taxon>
        <taxon>Streptomyces</taxon>
    </lineage>
</organism>
<comment type="caution">
    <text evidence="3">The sequence shown here is derived from an EMBL/GenBank/DDBJ whole genome shotgun (WGS) entry which is preliminary data.</text>
</comment>
<dbReference type="SFLD" id="SFLDS00005">
    <property type="entry name" value="Isoprenoid_Synthase_Type_I"/>
    <property type="match status" value="1"/>
</dbReference>
<evidence type="ECO:0000256" key="1">
    <source>
        <dbReference type="ARBA" id="ARBA00023239"/>
    </source>
</evidence>
<protein>
    <recommendedName>
        <fullName evidence="2">Terpene synthase</fullName>
        <ecNumber evidence="2">4.2.3.-</ecNumber>
    </recommendedName>
</protein>
<comment type="similarity">
    <text evidence="2">Belongs to the terpene synthase family.</text>
</comment>
<dbReference type="PANTHER" id="PTHR35201:SF4">
    <property type="entry name" value="BETA-PINACENE SYNTHASE-RELATED"/>
    <property type="match status" value="1"/>
</dbReference>
<keyword evidence="4" id="KW-1185">Reference proteome</keyword>
<evidence type="ECO:0000256" key="2">
    <source>
        <dbReference type="RuleBase" id="RU366034"/>
    </source>
</evidence>
<dbReference type="Proteomes" id="UP000556436">
    <property type="component" value="Unassembled WGS sequence"/>
</dbReference>
<accession>A0A7W7L8K6</accession>
<dbReference type="InterPro" id="IPR008949">
    <property type="entry name" value="Isoprenoid_synthase_dom_sf"/>
</dbReference>
<dbReference type="InterPro" id="IPR034686">
    <property type="entry name" value="Terpene_cyclase-like_2"/>
</dbReference>
<dbReference type="RefSeq" id="WP_184731865.1">
    <property type="nucleotide sequence ID" value="NZ_BMRW01000011.1"/>
</dbReference>